<evidence type="ECO:0000256" key="1">
    <source>
        <dbReference type="SAM" id="SignalP"/>
    </source>
</evidence>
<reference evidence="3" key="2">
    <citation type="submission" date="2020-09" db="EMBL/GenBank/DDBJ databases">
        <authorList>
            <person name="Sun Q."/>
            <person name="Zhou Y."/>
        </authorList>
    </citation>
    <scope>NUCLEOTIDE SEQUENCE</scope>
    <source>
        <strain evidence="3">CGMCC 1.12506</strain>
    </source>
</reference>
<gene>
    <name evidence="3" type="ORF">GCM10011343_19920</name>
</gene>
<dbReference type="EMBL" id="BMFG01000007">
    <property type="protein sequence ID" value="GGD29723.1"/>
    <property type="molecule type" value="Genomic_DNA"/>
</dbReference>
<dbReference type="InterPro" id="IPR025665">
    <property type="entry name" value="Beta-barrel_OMP_2"/>
</dbReference>
<dbReference type="InterPro" id="IPR011250">
    <property type="entry name" value="OMP/PagP_B-barrel"/>
</dbReference>
<dbReference type="SUPFAM" id="SSF56925">
    <property type="entry name" value="OMPA-like"/>
    <property type="match status" value="1"/>
</dbReference>
<accession>A0A916Y3S5</accession>
<name>A0A916Y3S5_9FLAO</name>
<dbReference type="Gene3D" id="2.40.160.20">
    <property type="match status" value="1"/>
</dbReference>
<feature type="signal peptide" evidence="1">
    <location>
        <begin position="1"/>
        <end position="19"/>
    </location>
</feature>
<evidence type="ECO:0000313" key="4">
    <source>
        <dbReference type="Proteomes" id="UP000625735"/>
    </source>
</evidence>
<organism evidence="3 4">
    <name type="scientific">Flavobacterium orientale</name>
    <dbReference type="NCBI Taxonomy" id="1756020"/>
    <lineage>
        <taxon>Bacteria</taxon>
        <taxon>Pseudomonadati</taxon>
        <taxon>Bacteroidota</taxon>
        <taxon>Flavobacteriia</taxon>
        <taxon>Flavobacteriales</taxon>
        <taxon>Flavobacteriaceae</taxon>
        <taxon>Flavobacterium</taxon>
    </lineage>
</organism>
<keyword evidence="1" id="KW-0732">Signal</keyword>
<dbReference type="RefSeq" id="WP_188362417.1">
    <property type="nucleotide sequence ID" value="NZ_BMFG01000007.1"/>
</dbReference>
<dbReference type="Proteomes" id="UP000625735">
    <property type="component" value="Unassembled WGS sequence"/>
</dbReference>
<dbReference type="Pfam" id="PF13568">
    <property type="entry name" value="OMP_b-brl_2"/>
    <property type="match status" value="1"/>
</dbReference>
<comment type="caution">
    <text evidence="3">The sequence shown here is derived from an EMBL/GenBank/DDBJ whole genome shotgun (WGS) entry which is preliminary data.</text>
</comment>
<proteinExistence type="predicted"/>
<feature type="domain" description="Outer membrane protein beta-barrel" evidence="2">
    <location>
        <begin position="18"/>
        <end position="182"/>
    </location>
</feature>
<sequence length="205" mass="22167">MKNIFLSLVAVFCVVIAQAQTNVDQSNSSGFGAKGGINIANFVGDDAGSSKSFVGFNFGLFAEFKLSQKLYIQPELLYSAQGAKEDLTIEGIDFDATLKVNYINIPVMFKYYVANDFSLEAGPYVGFLTSAKVKVESSIGSGTEDAKDFFKSTDFGLGIGFNYDVTQAIFLNARYSAGLAQIGDTDTDDNDVKNSVLQFGLGFRF</sequence>
<protein>
    <recommendedName>
        <fullName evidence="2">Outer membrane protein beta-barrel domain-containing protein</fullName>
    </recommendedName>
</protein>
<evidence type="ECO:0000259" key="2">
    <source>
        <dbReference type="Pfam" id="PF13568"/>
    </source>
</evidence>
<reference evidence="3" key="1">
    <citation type="journal article" date="2014" name="Int. J. Syst. Evol. Microbiol.">
        <title>Complete genome sequence of Corynebacterium casei LMG S-19264T (=DSM 44701T), isolated from a smear-ripened cheese.</title>
        <authorList>
            <consortium name="US DOE Joint Genome Institute (JGI-PGF)"/>
            <person name="Walter F."/>
            <person name="Albersmeier A."/>
            <person name="Kalinowski J."/>
            <person name="Ruckert C."/>
        </authorList>
    </citation>
    <scope>NUCLEOTIDE SEQUENCE</scope>
    <source>
        <strain evidence="3">CGMCC 1.12506</strain>
    </source>
</reference>
<keyword evidence="4" id="KW-1185">Reference proteome</keyword>
<evidence type="ECO:0000313" key="3">
    <source>
        <dbReference type="EMBL" id="GGD29723.1"/>
    </source>
</evidence>
<feature type="chain" id="PRO_5038000999" description="Outer membrane protein beta-barrel domain-containing protein" evidence="1">
    <location>
        <begin position="20"/>
        <end position="205"/>
    </location>
</feature>
<dbReference type="AlphaFoldDB" id="A0A916Y3S5"/>